<evidence type="ECO:0000313" key="2">
    <source>
        <dbReference type="Proteomes" id="UP000192328"/>
    </source>
</evidence>
<gene>
    <name evidence="1" type="ORF">SAMN06297397_0767</name>
</gene>
<proteinExistence type="predicted"/>
<dbReference type="Proteomes" id="UP000192328">
    <property type="component" value="Unassembled WGS sequence"/>
</dbReference>
<organism evidence="1 2">
    <name type="scientific">Aristaeella lactis</name>
    <dbReference type="NCBI Taxonomy" id="3046383"/>
    <lineage>
        <taxon>Bacteria</taxon>
        <taxon>Bacillati</taxon>
        <taxon>Bacillota</taxon>
        <taxon>Clostridia</taxon>
        <taxon>Eubacteriales</taxon>
        <taxon>Aristaeellaceae</taxon>
        <taxon>Aristaeella</taxon>
    </lineage>
</organism>
<evidence type="ECO:0000313" key="1">
    <source>
        <dbReference type="EMBL" id="SMC41545.1"/>
    </source>
</evidence>
<dbReference type="EMBL" id="FWXZ01000001">
    <property type="protein sequence ID" value="SMC41545.1"/>
    <property type="molecule type" value="Genomic_DNA"/>
</dbReference>
<sequence length="290" mass="32497">MHSMTGCGSGKVQQDGWEVTVDLKTVNHRFLDVSMRLPRHLAFLEQTVRDCISRKIKRGHADVFLTVKRTDSSAMTVESDPELAKLYIAAAAQIAGQTGVTNDMTVSRLMKMEGVLTLNEAEMNEELVSAICAEAADIAVEQLAQMRAREGANLKEDLKVHLDAADELRQAILKRAPLVVDEYREKLETRLKNLLSEPVEPQRLAQEVAVMADRCAIDEELARLDSHIRQMRKYLETDGETGKKMDFLVQEMNREANTIGSKASDAAIAQHVVDLKSEIEKLREQIQNVE</sequence>
<protein>
    <submittedName>
        <fullName evidence="1">TIGR00255 family protein</fullName>
    </submittedName>
</protein>
<reference evidence="1" key="1">
    <citation type="submission" date="2017-04" db="EMBL/GenBank/DDBJ databases">
        <authorList>
            <person name="Varghese N."/>
            <person name="Submissions S."/>
        </authorList>
    </citation>
    <scope>NUCLEOTIDE SEQUENCE</scope>
    <source>
        <strain evidence="1">WTE2008</strain>
    </source>
</reference>
<comment type="caution">
    <text evidence="1">The sequence shown here is derived from an EMBL/GenBank/DDBJ whole genome shotgun (WGS) entry which is preliminary data.</text>
</comment>
<name>A0AC61PIV0_9FIRM</name>
<keyword evidence="2" id="KW-1185">Reference proteome</keyword>
<accession>A0AC61PIV0</accession>